<reference evidence="2 3" key="1">
    <citation type="submission" date="2019-11" db="EMBL/GenBank/DDBJ databases">
        <authorList>
            <person name="Jiang L.-Q."/>
        </authorList>
    </citation>
    <scope>NUCLEOTIDE SEQUENCE [LARGE SCALE GENOMIC DNA]</scope>
    <source>
        <strain evidence="2 3">YIM 132087</strain>
    </source>
</reference>
<dbReference type="RefSeq" id="WP_154771048.1">
    <property type="nucleotide sequence ID" value="NZ_WLYK01000013.1"/>
</dbReference>
<sequence>MPDRPGPADPLLLPGVADAAGRATTAARALHRHPTNQRGFAKTAAVATVRAARASAGLDGGSMVLPGGPDLADAGVVDDPVLAGALRVGAALPESVETWSRAPLQVLARLHTLAAADLPGAELGRPRVSEPGIGARLAAVADLVVRRPWDPIVLVAVVHGELLTLRPFGTADGVVARAAARLTMMSTGLDPRGLTVPEVGHLRAGAAYASAAAGYAEGTAAGLAGWMIAVAEAVELGAREGRTIADAAAG</sequence>
<protein>
    <submittedName>
        <fullName evidence="2">Oxidoreductase</fullName>
    </submittedName>
</protein>
<organism evidence="2 3">
    <name type="scientific">Nakamurella alba</name>
    <dbReference type="NCBI Taxonomy" id="2665158"/>
    <lineage>
        <taxon>Bacteria</taxon>
        <taxon>Bacillati</taxon>
        <taxon>Actinomycetota</taxon>
        <taxon>Actinomycetes</taxon>
        <taxon>Nakamurellales</taxon>
        <taxon>Nakamurellaceae</taxon>
        <taxon>Nakamurella</taxon>
    </lineage>
</organism>
<comment type="caution">
    <text evidence="2">The sequence shown here is derived from an EMBL/GenBank/DDBJ whole genome shotgun (WGS) entry which is preliminary data.</text>
</comment>
<evidence type="ECO:0000259" key="1">
    <source>
        <dbReference type="PROSITE" id="PS51459"/>
    </source>
</evidence>
<dbReference type="EMBL" id="WLYK01000013">
    <property type="protein sequence ID" value="MTD17044.1"/>
    <property type="molecule type" value="Genomic_DNA"/>
</dbReference>
<keyword evidence="3" id="KW-1185">Reference proteome</keyword>
<evidence type="ECO:0000313" key="3">
    <source>
        <dbReference type="Proteomes" id="UP000460221"/>
    </source>
</evidence>
<evidence type="ECO:0000313" key="2">
    <source>
        <dbReference type="EMBL" id="MTD17044.1"/>
    </source>
</evidence>
<dbReference type="Proteomes" id="UP000460221">
    <property type="component" value="Unassembled WGS sequence"/>
</dbReference>
<feature type="domain" description="Fido" evidence="1">
    <location>
        <begin position="102"/>
        <end position="229"/>
    </location>
</feature>
<dbReference type="AlphaFoldDB" id="A0A7K1FW64"/>
<proteinExistence type="predicted"/>
<dbReference type="PROSITE" id="PS51459">
    <property type="entry name" value="FIDO"/>
    <property type="match status" value="1"/>
</dbReference>
<dbReference type="InterPro" id="IPR003812">
    <property type="entry name" value="Fido"/>
</dbReference>
<name>A0A7K1FW64_9ACTN</name>
<gene>
    <name evidence="2" type="ORF">GIS00_24210</name>
</gene>
<accession>A0A7K1FW64</accession>